<accession>A0ABT7Y5G8</accession>
<comment type="caution">
    <text evidence="1">The sequence shown here is derived from an EMBL/GenBank/DDBJ whole genome shotgun (WGS) entry which is preliminary data.</text>
</comment>
<name>A0ABT7Y5G8_9VIBR</name>
<sequence length="106" mass="12336">MKKFNHVGIPTTQKHTNETLNPDIGVYTTDFQQSENKIEWLRFLEDSPMPEELKNTAHVAYEVDDLEAEMKGKKVLIEPFYANDKLKIAFVMEDEAPVELMQYVTE</sequence>
<protein>
    <recommendedName>
        <fullName evidence="3">VOC family protein</fullName>
    </recommendedName>
</protein>
<evidence type="ECO:0000313" key="2">
    <source>
        <dbReference type="Proteomes" id="UP001169719"/>
    </source>
</evidence>
<keyword evidence="2" id="KW-1185">Reference proteome</keyword>
<evidence type="ECO:0008006" key="3">
    <source>
        <dbReference type="Google" id="ProtNLM"/>
    </source>
</evidence>
<dbReference type="Proteomes" id="UP001169719">
    <property type="component" value="Unassembled WGS sequence"/>
</dbReference>
<reference evidence="1" key="1">
    <citation type="submission" date="2024-05" db="EMBL/GenBank/DDBJ databases">
        <title>Genome Sequences of Four Agar- Degrading Marine Bacteria.</title>
        <authorList>
            <person name="Phillips E.K."/>
            <person name="Shaffer J.C."/>
            <person name="Henson M.W."/>
            <person name="Temperton B."/>
            <person name="Thrash C.J."/>
            <person name="Martin M.O."/>
        </authorList>
    </citation>
    <scope>NUCLEOTIDE SEQUENCE</scope>
    <source>
        <strain evidence="1">EKP203</strain>
    </source>
</reference>
<dbReference type="RefSeq" id="WP_264876401.1">
    <property type="nucleotide sequence ID" value="NZ_BLAT01000003.1"/>
</dbReference>
<dbReference type="EMBL" id="JAUEOZ010000002">
    <property type="protein sequence ID" value="MDN2483291.1"/>
    <property type="molecule type" value="Genomic_DNA"/>
</dbReference>
<proteinExistence type="predicted"/>
<evidence type="ECO:0000313" key="1">
    <source>
        <dbReference type="EMBL" id="MDN2483291.1"/>
    </source>
</evidence>
<organism evidence="1 2">
    <name type="scientific">Vibrio agarivorans</name>
    <dbReference type="NCBI Taxonomy" id="153622"/>
    <lineage>
        <taxon>Bacteria</taxon>
        <taxon>Pseudomonadati</taxon>
        <taxon>Pseudomonadota</taxon>
        <taxon>Gammaproteobacteria</taxon>
        <taxon>Vibrionales</taxon>
        <taxon>Vibrionaceae</taxon>
        <taxon>Vibrio</taxon>
    </lineage>
</organism>
<gene>
    <name evidence="1" type="ORF">QWJ08_18265</name>
</gene>